<evidence type="ECO:0000313" key="1">
    <source>
        <dbReference type="EMBL" id="GIH62567.1"/>
    </source>
</evidence>
<dbReference type="RefSeq" id="WP_204049208.1">
    <property type="nucleotide sequence ID" value="NZ_BOOF01000017.1"/>
</dbReference>
<dbReference type="Pfam" id="PF17914">
    <property type="entry name" value="HopA1"/>
    <property type="match status" value="1"/>
</dbReference>
<comment type="caution">
    <text evidence="1">The sequence shown here is derived from an EMBL/GenBank/DDBJ whole genome shotgun (WGS) entry which is preliminary data.</text>
</comment>
<dbReference type="EMBL" id="BOOF01000017">
    <property type="protein sequence ID" value="GIH62567.1"/>
    <property type="molecule type" value="Genomic_DNA"/>
</dbReference>
<accession>A0ABQ4GMC1</accession>
<dbReference type="InterPro" id="IPR040871">
    <property type="entry name" value="HopA1"/>
</dbReference>
<evidence type="ECO:0000313" key="2">
    <source>
        <dbReference type="Proteomes" id="UP000660454"/>
    </source>
</evidence>
<gene>
    <name evidence="1" type="ORF">Msi02_33840</name>
</gene>
<protein>
    <submittedName>
        <fullName evidence="1">Uncharacterized protein</fullName>
    </submittedName>
</protein>
<reference evidence="1 2" key="1">
    <citation type="submission" date="2021-01" db="EMBL/GenBank/DDBJ databases">
        <title>Whole genome shotgun sequence of Microbispora siamensis NBRC 104113.</title>
        <authorList>
            <person name="Komaki H."/>
            <person name="Tamura T."/>
        </authorList>
    </citation>
    <scope>NUCLEOTIDE SEQUENCE [LARGE SCALE GENOMIC DNA]</scope>
    <source>
        <strain evidence="1 2">NBRC 104113</strain>
    </source>
</reference>
<proteinExistence type="predicted"/>
<sequence length="339" mass="38544">MNNYEKIFWRIAQEIEILDSATFRHPEFGTLEPPRDLDVDPERPVLAHLHRLIYLTYYAGDYFAAELFLRGGRRAASLQGHEDYELVSRIQAADAGRGQAQDGWVVRGRRGRDYLVTKDALTLRAAPEELIAEGPLTEKAEVTLRLPSGRPYLLLGWYTIFGDHGGLDGGADGLVRLYLTLADADAAPELVHAITRALNDLHVPFQLKLVNNQEAFERRDAFVVYLGAGAWERHRAVLEEIHRSRENRFRDDHPCFALRLARGFSFAQEPEIEGQRTSFGLHRCQLVAEGLVRAYEEGRHSPRERFLSIKERYVEEGLDIRRPYLNAPGSRRTSSLVGA</sequence>
<keyword evidence="2" id="KW-1185">Reference proteome</keyword>
<name>A0ABQ4GMC1_9ACTN</name>
<organism evidence="1 2">
    <name type="scientific">Microbispora siamensis</name>
    <dbReference type="NCBI Taxonomy" id="564413"/>
    <lineage>
        <taxon>Bacteria</taxon>
        <taxon>Bacillati</taxon>
        <taxon>Actinomycetota</taxon>
        <taxon>Actinomycetes</taxon>
        <taxon>Streptosporangiales</taxon>
        <taxon>Streptosporangiaceae</taxon>
        <taxon>Microbispora</taxon>
    </lineage>
</organism>
<dbReference type="Proteomes" id="UP000660454">
    <property type="component" value="Unassembled WGS sequence"/>
</dbReference>